<gene>
    <name evidence="2" type="ORF">SAMN06265338_10344</name>
</gene>
<proteinExistence type="predicted"/>
<sequence length="78" mass="8627">MPLYSFHCSACDADAELLMRSDETAICPACGSDKMERLPSWIAPDLKMEKIRRAGRAQAAASGDLSNFSRKELSTFKK</sequence>
<protein>
    <submittedName>
        <fullName evidence="2">Putative regulatory protein, FmdB family</fullName>
    </submittedName>
</protein>
<keyword evidence="3" id="KW-1185">Reference proteome</keyword>
<evidence type="ECO:0000313" key="2">
    <source>
        <dbReference type="EMBL" id="SNB68353.1"/>
    </source>
</evidence>
<evidence type="ECO:0000313" key="3">
    <source>
        <dbReference type="Proteomes" id="UP000198418"/>
    </source>
</evidence>
<organism evidence="2 3">
    <name type="scientific">Rhodoblastus acidophilus</name>
    <name type="common">Rhodopseudomonas acidophila</name>
    <dbReference type="NCBI Taxonomy" id="1074"/>
    <lineage>
        <taxon>Bacteria</taxon>
        <taxon>Pseudomonadati</taxon>
        <taxon>Pseudomonadota</taxon>
        <taxon>Alphaproteobacteria</taxon>
        <taxon>Hyphomicrobiales</taxon>
        <taxon>Rhodoblastaceae</taxon>
        <taxon>Rhodoblastus</taxon>
    </lineage>
</organism>
<accession>A0A212R8L8</accession>
<dbReference type="InterPro" id="IPR013429">
    <property type="entry name" value="Regulatory_FmdB_Zinc_ribbon"/>
</dbReference>
<dbReference type="Pfam" id="PF09723">
    <property type="entry name" value="Zn_ribbon_8"/>
    <property type="match status" value="1"/>
</dbReference>
<dbReference type="NCBIfam" id="TIGR02605">
    <property type="entry name" value="CxxC_CxxC_SSSS"/>
    <property type="match status" value="1"/>
</dbReference>
<dbReference type="EMBL" id="FYDG01000003">
    <property type="protein sequence ID" value="SNB68353.1"/>
    <property type="molecule type" value="Genomic_DNA"/>
</dbReference>
<dbReference type="OrthoDB" id="9813321at2"/>
<dbReference type="RefSeq" id="WP_088520181.1">
    <property type="nucleotide sequence ID" value="NZ_FYDG01000003.1"/>
</dbReference>
<dbReference type="SMART" id="SM00834">
    <property type="entry name" value="CxxC_CXXC_SSSS"/>
    <property type="match status" value="1"/>
</dbReference>
<evidence type="ECO:0000259" key="1">
    <source>
        <dbReference type="SMART" id="SM00834"/>
    </source>
</evidence>
<feature type="domain" description="Putative regulatory protein FmdB zinc ribbon" evidence="1">
    <location>
        <begin position="1"/>
        <end position="40"/>
    </location>
</feature>
<dbReference type="Proteomes" id="UP000198418">
    <property type="component" value="Unassembled WGS sequence"/>
</dbReference>
<dbReference type="AlphaFoldDB" id="A0A212R8L8"/>
<reference evidence="3" key="1">
    <citation type="submission" date="2017-06" db="EMBL/GenBank/DDBJ databases">
        <authorList>
            <person name="Varghese N."/>
            <person name="Submissions S."/>
        </authorList>
    </citation>
    <scope>NUCLEOTIDE SEQUENCE [LARGE SCALE GENOMIC DNA]</scope>
    <source>
        <strain evidence="3">DSM 137</strain>
    </source>
</reference>
<name>A0A212R8L8_RHOAC</name>